<keyword evidence="1" id="KW-0732">Signal</keyword>
<dbReference type="Pfam" id="PF03995">
    <property type="entry name" value="Inhibitor_I36"/>
    <property type="match status" value="1"/>
</dbReference>
<name>A0ABP9HZ81_9ACTN</name>
<proteinExistence type="predicted"/>
<dbReference type="RefSeq" id="WP_345678890.1">
    <property type="nucleotide sequence ID" value="NZ_BAABHS010000025.1"/>
</dbReference>
<gene>
    <name evidence="2" type="ORF">GCM10023205_60280</name>
</gene>
<evidence type="ECO:0008006" key="4">
    <source>
        <dbReference type="Google" id="ProtNLM"/>
    </source>
</evidence>
<evidence type="ECO:0000313" key="3">
    <source>
        <dbReference type="Proteomes" id="UP001500466"/>
    </source>
</evidence>
<dbReference type="PROSITE" id="PS51257">
    <property type="entry name" value="PROKAR_LIPOPROTEIN"/>
    <property type="match status" value="1"/>
</dbReference>
<dbReference type="SUPFAM" id="SSF49695">
    <property type="entry name" value="gamma-Crystallin-like"/>
    <property type="match status" value="1"/>
</dbReference>
<feature type="signal peptide" evidence="1">
    <location>
        <begin position="1"/>
        <end position="25"/>
    </location>
</feature>
<dbReference type="InterPro" id="IPR011024">
    <property type="entry name" value="G_crystallin-like"/>
</dbReference>
<sequence length="120" mass="12337">MRSLHRPLIAVLASAAFIAPTVAFASSASAIGCPAATLCVEGNGARGEFSKGVYDLGGFGSGRLNDHVAQVNNNTGDTWCLYEHAAYKGDAHVVTSGFNGGLGDFGSKVSSMRPRPVFGC</sequence>
<dbReference type="Gene3D" id="2.60.20.10">
    <property type="entry name" value="Crystallins"/>
    <property type="match status" value="1"/>
</dbReference>
<comment type="caution">
    <text evidence="2">The sequence shown here is derived from an EMBL/GenBank/DDBJ whole genome shotgun (WGS) entry which is preliminary data.</text>
</comment>
<dbReference type="Proteomes" id="UP001500466">
    <property type="component" value="Unassembled WGS sequence"/>
</dbReference>
<evidence type="ECO:0000313" key="2">
    <source>
        <dbReference type="EMBL" id="GAA4982703.1"/>
    </source>
</evidence>
<dbReference type="EMBL" id="BAABHS010000025">
    <property type="protein sequence ID" value="GAA4982703.1"/>
    <property type="molecule type" value="Genomic_DNA"/>
</dbReference>
<evidence type="ECO:0000256" key="1">
    <source>
        <dbReference type="SAM" id="SignalP"/>
    </source>
</evidence>
<reference evidence="3" key="1">
    <citation type="journal article" date="2019" name="Int. J. Syst. Evol. Microbiol.">
        <title>The Global Catalogue of Microorganisms (GCM) 10K type strain sequencing project: providing services to taxonomists for standard genome sequencing and annotation.</title>
        <authorList>
            <consortium name="The Broad Institute Genomics Platform"/>
            <consortium name="The Broad Institute Genome Sequencing Center for Infectious Disease"/>
            <person name="Wu L."/>
            <person name="Ma J."/>
        </authorList>
    </citation>
    <scope>NUCLEOTIDE SEQUENCE [LARGE SCALE GENOMIC DNA]</scope>
    <source>
        <strain evidence="3">JCM 17986</strain>
    </source>
</reference>
<accession>A0ABP9HZ81</accession>
<keyword evidence="3" id="KW-1185">Reference proteome</keyword>
<protein>
    <recommendedName>
        <fullName evidence="4">Peptidase inhibitor family I36</fullName>
    </recommendedName>
</protein>
<organism evidence="2 3">
    <name type="scientific">Yinghuangia aomiensis</name>
    <dbReference type="NCBI Taxonomy" id="676205"/>
    <lineage>
        <taxon>Bacteria</taxon>
        <taxon>Bacillati</taxon>
        <taxon>Actinomycetota</taxon>
        <taxon>Actinomycetes</taxon>
        <taxon>Kitasatosporales</taxon>
        <taxon>Streptomycetaceae</taxon>
        <taxon>Yinghuangia</taxon>
    </lineage>
</organism>
<feature type="chain" id="PRO_5045039012" description="Peptidase inhibitor family I36" evidence="1">
    <location>
        <begin position="26"/>
        <end position="120"/>
    </location>
</feature>